<organism evidence="3 4">
    <name type="scientific">Streptomyces ipomoeae</name>
    <dbReference type="NCBI Taxonomy" id="103232"/>
    <lineage>
        <taxon>Bacteria</taxon>
        <taxon>Bacillati</taxon>
        <taxon>Actinomycetota</taxon>
        <taxon>Actinomycetes</taxon>
        <taxon>Kitasatosporales</taxon>
        <taxon>Streptomycetaceae</taxon>
        <taxon>Streptomyces</taxon>
    </lineage>
</organism>
<protein>
    <submittedName>
        <fullName evidence="3">Uncharacterized protein</fullName>
    </submittedName>
</protein>
<dbReference type="AlphaFoldDB" id="A0AAE8VVK7"/>
<feature type="compositionally biased region" description="Acidic residues" evidence="1">
    <location>
        <begin position="84"/>
        <end position="95"/>
    </location>
</feature>
<proteinExistence type="predicted"/>
<dbReference type="RefSeq" id="WP_141585325.1">
    <property type="nucleotide sequence ID" value="NZ_SPAY01000123.1"/>
</dbReference>
<comment type="caution">
    <text evidence="3">The sequence shown here is derived from an EMBL/GenBank/DDBJ whole genome shotgun (WGS) entry which is preliminary data.</text>
</comment>
<reference evidence="3 4" key="1">
    <citation type="submission" date="2019-03" db="EMBL/GenBank/DDBJ databases">
        <title>Comparative genomic analyses of the sweetpotato soil rot pathogen, Streptomyces ipomoeae.</title>
        <authorList>
            <person name="Ruschel Soares N."/>
            <person name="Badger J.H."/>
            <person name="Huguet-Tapia J.C."/>
            <person name="Clark C.A."/>
            <person name="Pettis G.S."/>
        </authorList>
    </citation>
    <scope>NUCLEOTIDE SEQUENCE [LARGE SCALE GENOMIC DNA]</scope>
    <source>
        <strain evidence="3 4">88-35</strain>
    </source>
</reference>
<keyword evidence="2" id="KW-0812">Transmembrane</keyword>
<evidence type="ECO:0000256" key="2">
    <source>
        <dbReference type="SAM" id="Phobius"/>
    </source>
</evidence>
<sequence length="157" mass="15579">MAASVRLARVTGLILVAGLLVVLVAGAGPSVYAADPDPATSWAGSRAGEGRERPGRQGVDVTELEAAEDAANARGVGDAGDASTDSEEPAGEPDGPEVGVAPEPSQNAALPVPSYASRHGSGTADEPVMQALALGSGLILMGLGLGLAFVGLRIRRS</sequence>
<evidence type="ECO:0000313" key="4">
    <source>
        <dbReference type="Proteomes" id="UP000318720"/>
    </source>
</evidence>
<feature type="transmembrane region" description="Helical" evidence="2">
    <location>
        <begin position="131"/>
        <end position="152"/>
    </location>
</feature>
<name>A0AAE8VVK7_9ACTN</name>
<gene>
    <name evidence="3" type="ORF">Sipo8835_36595</name>
</gene>
<dbReference type="Proteomes" id="UP000318720">
    <property type="component" value="Unassembled WGS sequence"/>
</dbReference>
<feature type="region of interest" description="Disordered" evidence="1">
    <location>
        <begin position="33"/>
        <end position="123"/>
    </location>
</feature>
<accession>A0AAE8VVK7</accession>
<keyword evidence="2" id="KW-1133">Transmembrane helix</keyword>
<keyword evidence="2" id="KW-0472">Membrane</keyword>
<evidence type="ECO:0000256" key="1">
    <source>
        <dbReference type="SAM" id="MobiDB-lite"/>
    </source>
</evidence>
<evidence type="ECO:0000313" key="3">
    <source>
        <dbReference type="EMBL" id="TQE21926.1"/>
    </source>
</evidence>
<dbReference type="EMBL" id="SPAZ01000287">
    <property type="protein sequence ID" value="TQE21926.1"/>
    <property type="molecule type" value="Genomic_DNA"/>
</dbReference>